<feature type="domain" description="RCK C-terminal" evidence="2">
    <location>
        <begin position="134"/>
        <end position="212"/>
    </location>
</feature>
<dbReference type="PANTHER" id="PTHR43833">
    <property type="entry name" value="POTASSIUM CHANNEL PROTEIN 2-RELATED-RELATED"/>
    <property type="match status" value="1"/>
</dbReference>
<organism evidence="3 4">
    <name type="scientific">Thermanaerosceptrum fracticalcis</name>
    <dbReference type="NCBI Taxonomy" id="1712410"/>
    <lineage>
        <taxon>Bacteria</taxon>
        <taxon>Bacillati</taxon>
        <taxon>Bacillota</taxon>
        <taxon>Clostridia</taxon>
        <taxon>Eubacteriales</taxon>
        <taxon>Peptococcaceae</taxon>
        <taxon>Thermanaerosceptrum</taxon>
    </lineage>
</organism>
<dbReference type="GO" id="GO:0008324">
    <property type="term" value="F:monoatomic cation transmembrane transporter activity"/>
    <property type="evidence" value="ECO:0007669"/>
    <property type="project" value="InterPro"/>
</dbReference>
<gene>
    <name evidence="3" type="ORF">BR63_07690</name>
</gene>
<evidence type="ECO:0000313" key="3">
    <source>
        <dbReference type="EMBL" id="QNB46205.1"/>
    </source>
</evidence>
<dbReference type="InterPro" id="IPR036291">
    <property type="entry name" value="NAD(P)-bd_dom_sf"/>
</dbReference>
<dbReference type="InterPro" id="IPR050721">
    <property type="entry name" value="Trk_Ktr_HKT_K-transport"/>
</dbReference>
<dbReference type="InterPro" id="IPR003148">
    <property type="entry name" value="RCK_N"/>
</dbReference>
<evidence type="ECO:0000313" key="4">
    <source>
        <dbReference type="Proteomes" id="UP000515847"/>
    </source>
</evidence>
<dbReference type="PANTHER" id="PTHR43833:SF7">
    <property type="entry name" value="KTR SYSTEM POTASSIUM UPTAKE PROTEIN C"/>
    <property type="match status" value="1"/>
</dbReference>
<dbReference type="GO" id="GO:0006813">
    <property type="term" value="P:potassium ion transport"/>
    <property type="evidence" value="ECO:0007669"/>
    <property type="project" value="InterPro"/>
</dbReference>
<dbReference type="RefSeq" id="WP_034425706.1">
    <property type="nucleotide sequence ID" value="NZ_CP045798.1"/>
</dbReference>
<protein>
    <submittedName>
        <fullName evidence="3">TrkA family potassium uptake protein</fullName>
    </submittedName>
</protein>
<keyword evidence="4" id="KW-1185">Reference proteome</keyword>
<evidence type="ECO:0000259" key="1">
    <source>
        <dbReference type="PROSITE" id="PS51201"/>
    </source>
</evidence>
<dbReference type="Pfam" id="PF02080">
    <property type="entry name" value="TrkA_C"/>
    <property type="match status" value="1"/>
</dbReference>
<dbReference type="PROSITE" id="PS51202">
    <property type="entry name" value="RCK_C"/>
    <property type="match status" value="1"/>
</dbReference>
<proteinExistence type="predicted"/>
<dbReference type="Pfam" id="PF02254">
    <property type="entry name" value="TrkA_N"/>
    <property type="match status" value="1"/>
</dbReference>
<sequence length="212" mass="23387">MRQFAVIGLGRFGMSVARTLHALGYDVLAVDSSEDLVQEATQYVTHAVQADARDEETLRSLGIRNFDLVVVAIGEDIEANVLVTVILKQLGVKYVIAKAHSPLHGQVLEKIGADKVVYPERDMALRLAHNLTTSNILDYIELSPQYSIVELTAKERYHHKTLAELNLRVKEGIWVLAVKRDGTLHAGPGGEFRILPGDELILICPTNKLASL</sequence>
<name>A0A7G6E2A1_THEFR</name>
<dbReference type="SUPFAM" id="SSF116726">
    <property type="entry name" value="TrkA C-terminal domain-like"/>
    <property type="match status" value="1"/>
</dbReference>
<reference evidence="3 4" key="1">
    <citation type="journal article" date="2019" name="Front. Microbiol.">
        <title>Thermoanaerosceptrum fracticalcis gen. nov. sp. nov., a Novel Fumarate-Fermenting Microorganism From a Deep Fractured Carbonate Aquifer of the US Great Basin.</title>
        <authorList>
            <person name="Hamilton-Brehm S.D."/>
            <person name="Stewart L.E."/>
            <person name="Zavarin M."/>
            <person name="Caldwell M."/>
            <person name="Lawson P.A."/>
            <person name="Onstott T.C."/>
            <person name="Grzymski J."/>
            <person name="Neveux I."/>
            <person name="Lollar B.S."/>
            <person name="Russell C.E."/>
            <person name="Moser D.P."/>
        </authorList>
    </citation>
    <scope>NUCLEOTIDE SEQUENCE [LARGE SCALE GENOMIC DNA]</scope>
    <source>
        <strain evidence="3 4">DRI-13</strain>
    </source>
</reference>
<dbReference type="InterPro" id="IPR036721">
    <property type="entry name" value="RCK_C_sf"/>
</dbReference>
<dbReference type="PROSITE" id="PS51201">
    <property type="entry name" value="RCK_N"/>
    <property type="match status" value="1"/>
</dbReference>
<feature type="domain" description="RCK N-terminal" evidence="1">
    <location>
        <begin position="1"/>
        <end position="117"/>
    </location>
</feature>
<dbReference type="EMBL" id="CP045798">
    <property type="protein sequence ID" value="QNB46205.1"/>
    <property type="molecule type" value="Genomic_DNA"/>
</dbReference>
<dbReference type="AlphaFoldDB" id="A0A7G6E2A1"/>
<evidence type="ECO:0000259" key="2">
    <source>
        <dbReference type="PROSITE" id="PS51202"/>
    </source>
</evidence>
<dbReference type="Proteomes" id="UP000515847">
    <property type="component" value="Chromosome"/>
</dbReference>
<dbReference type="OrthoDB" id="9776294at2"/>
<dbReference type="SUPFAM" id="SSF51735">
    <property type="entry name" value="NAD(P)-binding Rossmann-fold domains"/>
    <property type="match status" value="1"/>
</dbReference>
<accession>A0A7G6E2A1</accession>
<dbReference type="Gene3D" id="3.40.50.720">
    <property type="entry name" value="NAD(P)-binding Rossmann-like Domain"/>
    <property type="match status" value="1"/>
</dbReference>
<dbReference type="InterPro" id="IPR006037">
    <property type="entry name" value="RCK_C"/>
</dbReference>
<dbReference type="Gene3D" id="3.30.70.1450">
    <property type="entry name" value="Regulator of K+ conductance, C-terminal domain"/>
    <property type="match status" value="1"/>
</dbReference>
<dbReference type="KEGG" id="tfr:BR63_07690"/>